<protein>
    <submittedName>
        <fullName evidence="1">Uncharacterized protein</fullName>
    </submittedName>
</protein>
<organism evidence="1 2">
    <name type="scientific">Phlebia brevispora</name>
    <dbReference type="NCBI Taxonomy" id="194682"/>
    <lineage>
        <taxon>Eukaryota</taxon>
        <taxon>Fungi</taxon>
        <taxon>Dikarya</taxon>
        <taxon>Basidiomycota</taxon>
        <taxon>Agaricomycotina</taxon>
        <taxon>Agaricomycetes</taxon>
        <taxon>Polyporales</taxon>
        <taxon>Meruliaceae</taxon>
        <taxon>Phlebia</taxon>
    </lineage>
</organism>
<name>A0ACC1TFE3_9APHY</name>
<evidence type="ECO:0000313" key="2">
    <source>
        <dbReference type="Proteomes" id="UP001148662"/>
    </source>
</evidence>
<proteinExistence type="predicted"/>
<dbReference type="EMBL" id="JANHOG010000007">
    <property type="protein sequence ID" value="KAJ3559825.1"/>
    <property type="molecule type" value="Genomic_DNA"/>
</dbReference>
<evidence type="ECO:0000313" key="1">
    <source>
        <dbReference type="EMBL" id="KAJ3559825.1"/>
    </source>
</evidence>
<comment type="caution">
    <text evidence="1">The sequence shown here is derived from an EMBL/GenBank/DDBJ whole genome shotgun (WGS) entry which is preliminary data.</text>
</comment>
<reference evidence="1" key="1">
    <citation type="submission" date="2022-07" db="EMBL/GenBank/DDBJ databases">
        <title>Genome Sequence of Phlebia brevispora.</title>
        <authorList>
            <person name="Buettner E."/>
        </authorList>
    </citation>
    <scope>NUCLEOTIDE SEQUENCE</scope>
    <source>
        <strain evidence="1">MPL23</strain>
    </source>
</reference>
<gene>
    <name evidence="1" type="ORF">NM688_g89</name>
</gene>
<dbReference type="Proteomes" id="UP001148662">
    <property type="component" value="Unassembled WGS sequence"/>
</dbReference>
<accession>A0ACC1TFE3</accession>
<sequence>MYNNASLLVRLDDRLQHREKAPLKPRVPLDPCLPSRLPSLGFISREAEQLAPRAFIKQLRHTPPASPDVSSDEPSSPTPASEHSEEGSPRHERNRTLSISSVWSTISAASSLRNSTKRKEAKPWKVEPYQILRAVERRDITFLMEVRERDFELLLRKTGDVTPLLHAMRVGHQDVAIILLGAFSRYINNLQDDEIALPRTKTRLKALRINLKLAIDYGLQTSQSDLIASFLQTLIMSEGDQWVLAQVASISGALREGTTGRPVEQASNTVRKFATKQLGKADTIAALEDYVANATADLLLMAAWSSVLDTIEGEPIPTYYFARDDRVYKAFVDRLDLHKRAIERTCTRRLRWQLRVLRAVMEGRTTSYRSKVDTLAEEFDQGPGV</sequence>
<keyword evidence="2" id="KW-1185">Reference proteome</keyword>